<keyword evidence="1" id="KW-0812">Transmembrane</keyword>
<feature type="transmembrane region" description="Helical" evidence="1">
    <location>
        <begin position="83"/>
        <end position="104"/>
    </location>
</feature>
<feature type="transmembrane region" description="Helical" evidence="1">
    <location>
        <begin position="239"/>
        <end position="265"/>
    </location>
</feature>
<dbReference type="Proteomes" id="UP000019147">
    <property type="component" value="Chromosome"/>
</dbReference>
<evidence type="ECO:0000256" key="1">
    <source>
        <dbReference type="SAM" id="Phobius"/>
    </source>
</evidence>
<proteinExistence type="predicted"/>
<feature type="transmembrane region" description="Helical" evidence="1">
    <location>
        <begin position="164"/>
        <end position="182"/>
    </location>
</feature>
<dbReference type="AlphaFoldDB" id="A0A173DZK0"/>
<sequence length="596" mass="64004">MSISRVPDNDSNNLRIGRQEGIYPVESLGQNSSKIPTLLLNSKDASVDKARFTHSVGLLAGLMVFAVAMVIVVVALTCLAPGIPQSIILAIALSGVSLGGLTVMKNIVYKLKDKFSPHMSDRQRVKSALGVGLGFSVLGFAMRIGGKFIPGGYDAVVNKIGAGASSGGTSSLFTSLSHYLYIKYARSPKAASGEPLTRVEIMQEARKLHYISLSLLGLGIGFSILGVVLTIVGSTVLGGIPAAVVLVFAPPLISIGITSVLQTVLHSSVAKWKSFLEAQQKQELFVDSGLKNLRNEILLNEDLGEDKVSHSSDRQRTRLPGIRGIQKKRISSKEINSRLSLTTRQKVLFALSVLLVIAGFSAVIASGFAGMTALQILLVSTMGSAVASTVLPMASSGFIYSLFQIKARFKIALARRKENLEKRRFIRQLPKDAETVYTKEEIDRAWETVGVKVISDTEVSIERELKAYEKGRGVQGSLVAGILLACGVGIMLLTLVPTLAPMVSGILGIGSTLVAISGGIYLRKLSSWLFKQLVKLHNRLQLRKGQIQKIIADDRDTLVIDPVFEDSDSDDFGIDVDIDLDSGVDTGLDVSTDHSD</sequence>
<dbReference type="STRING" id="1143323.M787_003255"/>
<feature type="transmembrane region" description="Helical" evidence="1">
    <location>
        <begin position="376"/>
        <end position="403"/>
    </location>
</feature>
<feature type="transmembrane region" description="Helical" evidence="1">
    <location>
        <begin position="347"/>
        <end position="370"/>
    </location>
</feature>
<organism evidence="2 3">
    <name type="scientific">Chlamydia gallinacea 08-1274/3</name>
    <dbReference type="NCBI Taxonomy" id="1143323"/>
    <lineage>
        <taxon>Bacteria</taxon>
        <taxon>Pseudomonadati</taxon>
        <taxon>Chlamydiota</taxon>
        <taxon>Chlamydiia</taxon>
        <taxon>Chlamydiales</taxon>
        <taxon>Chlamydiaceae</taxon>
        <taxon>Chlamydia/Chlamydophila group</taxon>
        <taxon>Chlamydia</taxon>
    </lineage>
</organism>
<dbReference type="OrthoDB" id="17443at2"/>
<feature type="transmembrane region" description="Helical" evidence="1">
    <location>
        <begin position="56"/>
        <end position="77"/>
    </location>
</feature>
<gene>
    <name evidence="2" type="ORF">M787_003255</name>
</gene>
<accession>A0A173DZK0</accession>
<feature type="transmembrane region" description="Helical" evidence="1">
    <location>
        <begin position="125"/>
        <end position="144"/>
    </location>
</feature>
<evidence type="ECO:0000313" key="3">
    <source>
        <dbReference type="Proteomes" id="UP000019147"/>
    </source>
</evidence>
<keyword evidence="1" id="KW-1133">Transmembrane helix</keyword>
<dbReference type="EMBL" id="CP015840">
    <property type="protein sequence ID" value="ANG66327.1"/>
    <property type="molecule type" value="Genomic_DNA"/>
</dbReference>
<feature type="transmembrane region" description="Helical" evidence="1">
    <location>
        <begin position="476"/>
        <end position="496"/>
    </location>
</feature>
<dbReference type="KEGG" id="cgz:M787_003255"/>
<feature type="transmembrane region" description="Helical" evidence="1">
    <location>
        <begin position="502"/>
        <end position="522"/>
    </location>
</feature>
<name>A0A173DZK0_9CHLA</name>
<evidence type="ECO:0000313" key="2">
    <source>
        <dbReference type="EMBL" id="ANG66327.1"/>
    </source>
</evidence>
<protein>
    <submittedName>
        <fullName evidence="2">Uncharacterized protein</fullName>
    </submittedName>
</protein>
<feature type="transmembrane region" description="Helical" evidence="1">
    <location>
        <begin position="208"/>
        <end position="233"/>
    </location>
</feature>
<dbReference type="GeneID" id="81478321"/>
<dbReference type="RefSeq" id="WP_021828143.1">
    <property type="nucleotide sequence ID" value="NZ_CP015840.1"/>
</dbReference>
<keyword evidence="1" id="KW-0472">Membrane</keyword>
<reference evidence="2 3" key="1">
    <citation type="journal article" date="2014" name="Syst. Appl. Microbiol.">
        <title>Evidence for the existence of two new members of the family Chlamydiaceae and proposal of Chlamydia avium sp. nov. and Chlamydia gallinacea sp. nov.</title>
        <authorList>
            <person name="Sachse K."/>
            <person name="Laroucau K."/>
            <person name="Riege K."/>
            <person name="Wehner S."/>
            <person name="Dilcher M."/>
            <person name="Creasy H.H."/>
            <person name="Weidmann M."/>
            <person name="Myers G."/>
            <person name="Vorimore F."/>
            <person name="Vicari N."/>
            <person name="Magnino S."/>
            <person name="Liebler-Tenorio E."/>
            <person name="Ruettger A."/>
            <person name="Bavoil P.M."/>
            <person name="Hufert F.T."/>
            <person name="Rossello-Mora R."/>
            <person name="Marz M."/>
        </authorList>
    </citation>
    <scope>NUCLEOTIDE SEQUENCE [LARGE SCALE GENOMIC DNA]</scope>
    <source>
        <strain evidence="2 3">08-1274/3</strain>
    </source>
</reference>